<protein>
    <submittedName>
        <fullName evidence="1">Uncharacterized protein</fullName>
    </submittedName>
</protein>
<dbReference type="AlphaFoldDB" id="A0A0F9EDW3"/>
<proteinExistence type="predicted"/>
<evidence type="ECO:0000313" key="1">
    <source>
        <dbReference type="EMBL" id="KKL64426.1"/>
    </source>
</evidence>
<sequence>MTTWNTPGMGTYGATWEQGGYCGRGNVAELIDSLRGRPAIVCGNAEGVFAELDRALR</sequence>
<name>A0A0F9EDW3_9ZZZZ</name>
<accession>A0A0F9EDW3</accession>
<organism evidence="1">
    <name type="scientific">marine sediment metagenome</name>
    <dbReference type="NCBI Taxonomy" id="412755"/>
    <lineage>
        <taxon>unclassified sequences</taxon>
        <taxon>metagenomes</taxon>
        <taxon>ecological metagenomes</taxon>
    </lineage>
</organism>
<dbReference type="EMBL" id="LAZR01027848">
    <property type="protein sequence ID" value="KKL64426.1"/>
    <property type="molecule type" value="Genomic_DNA"/>
</dbReference>
<reference evidence="1" key="1">
    <citation type="journal article" date="2015" name="Nature">
        <title>Complex archaea that bridge the gap between prokaryotes and eukaryotes.</title>
        <authorList>
            <person name="Spang A."/>
            <person name="Saw J.H."/>
            <person name="Jorgensen S.L."/>
            <person name="Zaremba-Niedzwiedzka K."/>
            <person name="Martijn J."/>
            <person name="Lind A.E."/>
            <person name="van Eijk R."/>
            <person name="Schleper C."/>
            <person name="Guy L."/>
            <person name="Ettema T.J."/>
        </authorList>
    </citation>
    <scope>NUCLEOTIDE SEQUENCE</scope>
</reference>
<gene>
    <name evidence="1" type="ORF">LCGC14_2165120</name>
</gene>
<feature type="non-terminal residue" evidence="1">
    <location>
        <position position="57"/>
    </location>
</feature>
<comment type="caution">
    <text evidence="1">The sequence shown here is derived from an EMBL/GenBank/DDBJ whole genome shotgun (WGS) entry which is preliminary data.</text>
</comment>